<dbReference type="PANTHER" id="PTHR40940:SF1">
    <property type="entry name" value="PROTEIN BATD"/>
    <property type="match status" value="1"/>
</dbReference>
<accession>A0ABY0P4S5</accession>
<comment type="caution">
    <text evidence="3">The sequence shown here is derived from an EMBL/GenBank/DDBJ whole genome shotgun (WGS) entry which is preliminary data.</text>
</comment>
<evidence type="ECO:0000256" key="1">
    <source>
        <dbReference type="SAM" id="Phobius"/>
    </source>
</evidence>
<sequence length="418" mass="45220">MRALLLLLLLAVPMIALAQTPAEPAIIRTTLDPASGIVIGQPVRLTVAVLFPGEMQHPPVVRVPEAAGVQILRFETQAITIRDRIDGRDYVGQSFEFVVFPRRGGEIAIPAPAVTLLTRDGDPTGSMTGTRTHFTASVPPGIDPSGPVLVADSVSASESWSPEPRERSFRAGDAVVRSIRRQATGVPALGMAEFRLEAPDGVRVYVDPPVIEDRSNRGSVDGLRTDKVTYVFEQPGTFALPALSQPWWSLADKRARTETLPGLTVTVAAAAQPFRSGRPAIWPWALGGLALILIALLSLALLRERLHAVWRQAVIGLGGSEWFARRRLRRAARSGEPGASYRAFAIWHGRLSSADREALCRDPRVAPRLAELERAVFGGGGWNRRSGRELARAVSAWRHAPRSHRSAGGPLPPLNPAT</sequence>
<keyword evidence="1" id="KW-0472">Membrane</keyword>
<evidence type="ECO:0000313" key="3">
    <source>
        <dbReference type="EMBL" id="SDH32631.1"/>
    </source>
</evidence>
<reference evidence="3 4" key="1">
    <citation type="submission" date="2016-10" db="EMBL/GenBank/DDBJ databases">
        <authorList>
            <person name="Varghese N."/>
            <person name="Submissions S."/>
        </authorList>
    </citation>
    <scope>NUCLEOTIDE SEQUENCE [LARGE SCALE GENOMIC DNA]</scope>
    <source>
        <strain evidence="3 4">DSM 26672</strain>
    </source>
</reference>
<organism evidence="3 4">
    <name type="scientific">Bosea robiniae</name>
    <dbReference type="NCBI Taxonomy" id="1036780"/>
    <lineage>
        <taxon>Bacteria</taxon>
        <taxon>Pseudomonadati</taxon>
        <taxon>Pseudomonadota</taxon>
        <taxon>Alphaproteobacteria</taxon>
        <taxon>Hyphomicrobiales</taxon>
        <taxon>Boseaceae</taxon>
        <taxon>Bosea</taxon>
    </lineage>
</organism>
<dbReference type="EMBL" id="FNBZ01000008">
    <property type="protein sequence ID" value="SDH32631.1"/>
    <property type="molecule type" value="Genomic_DNA"/>
</dbReference>
<keyword evidence="2" id="KW-0732">Signal</keyword>
<dbReference type="PANTHER" id="PTHR40940">
    <property type="entry name" value="PROTEIN BATD-RELATED"/>
    <property type="match status" value="1"/>
</dbReference>
<dbReference type="InterPro" id="IPR025738">
    <property type="entry name" value="BatD"/>
</dbReference>
<protein>
    <submittedName>
        <fullName evidence="3">Oxygen tolerance</fullName>
    </submittedName>
</protein>
<keyword evidence="1" id="KW-1133">Transmembrane helix</keyword>
<keyword evidence="4" id="KW-1185">Reference proteome</keyword>
<feature type="signal peptide" evidence="2">
    <location>
        <begin position="1"/>
        <end position="18"/>
    </location>
</feature>
<keyword evidence="1" id="KW-0812">Transmembrane</keyword>
<evidence type="ECO:0000313" key="4">
    <source>
        <dbReference type="Proteomes" id="UP000199468"/>
    </source>
</evidence>
<dbReference type="Proteomes" id="UP000199468">
    <property type="component" value="Unassembled WGS sequence"/>
</dbReference>
<evidence type="ECO:0000256" key="2">
    <source>
        <dbReference type="SAM" id="SignalP"/>
    </source>
</evidence>
<gene>
    <name evidence="3" type="ORF">SAMN05421844_10836</name>
</gene>
<feature type="chain" id="PRO_5045069986" evidence="2">
    <location>
        <begin position="19"/>
        <end position="418"/>
    </location>
</feature>
<feature type="transmembrane region" description="Helical" evidence="1">
    <location>
        <begin position="281"/>
        <end position="302"/>
    </location>
</feature>
<name>A0ABY0P4S5_9HYPH</name>
<proteinExistence type="predicted"/>
<dbReference type="RefSeq" id="WP_139163609.1">
    <property type="nucleotide sequence ID" value="NZ_FNBZ01000008.1"/>
</dbReference>